<proteinExistence type="predicted"/>
<keyword evidence="2" id="KW-1185">Reference proteome</keyword>
<accession>A0A1I0A078</accession>
<evidence type="ECO:0000313" key="2">
    <source>
        <dbReference type="Proteomes" id="UP000243338"/>
    </source>
</evidence>
<protein>
    <submittedName>
        <fullName evidence="1">Iron complex transport system substrate-binding protein</fullName>
    </submittedName>
</protein>
<sequence>MCSCVLLIVSTLVSGCTDSHTIYQNAQTQEETTIITIIVLLAEKEIPESTEHITCSGSGAHRFLTCLDIGGKYDT</sequence>
<dbReference type="EMBL" id="FOHQ01000003">
    <property type="protein sequence ID" value="SES87333.1"/>
    <property type="molecule type" value="Genomic_DNA"/>
</dbReference>
<name>A0A1I0A078_9EURY</name>
<organism evidence="1 2">
    <name type="scientific">Methanococcoides vulcani</name>
    <dbReference type="NCBI Taxonomy" id="1353158"/>
    <lineage>
        <taxon>Archaea</taxon>
        <taxon>Methanobacteriati</taxon>
        <taxon>Methanobacteriota</taxon>
        <taxon>Stenosarchaea group</taxon>
        <taxon>Methanomicrobia</taxon>
        <taxon>Methanosarcinales</taxon>
        <taxon>Methanosarcinaceae</taxon>
        <taxon>Methanococcoides</taxon>
    </lineage>
</organism>
<dbReference type="Proteomes" id="UP000243338">
    <property type="component" value="Unassembled WGS sequence"/>
</dbReference>
<dbReference type="AlphaFoldDB" id="A0A1I0A078"/>
<evidence type="ECO:0000313" key="1">
    <source>
        <dbReference type="EMBL" id="SES87333.1"/>
    </source>
</evidence>
<gene>
    <name evidence="1" type="ORF">SAMN04488587_1398</name>
</gene>
<reference evidence="2" key="1">
    <citation type="submission" date="2016-10" db="EMBL/GenBank/DDBJ databases">
        <authorList>
            <person name="Varghese N."/>
            <person name="Submissions S."/>
        </authorList>
    </citation>
    <scope>NUCLEOTIDE SEQUENCE [LARGE SCALE GENOMIC DNA]</scope>
    <source>
        <strain evidence="2">SLH 33</strain>
    </source>
</reference>